<feature type="compositionally biased region" description="Low complexity" evidence="1">
    <location>
        <begin position="85"/>
        <end position="103"/>
    </location>
</feature>
<gene>
    <name evidence="3" type="ORF">AVDCRST_MAG87-3045</name>
</gene>
<feature type="region of interest" description="Disordered" evidence="1">
    <location>
        <begin position="1"/>
        <end position="25"/>
    </location>
</feature>
<organism evidence="3">
    <name type="scientific">uncultured Thermomicrobiales bacterium</name>
    <dbReference type="NCBI Taxonomy" id="1645740"/>
    <lineage>
        <taxon>Bacteria</taxon>
        <taxon>Pseudomonadati</taxon>
        <taxon>Thermomicrobiota</taxon>
        <taxon>Thermomicrobia</taxon>
        <taxon>Thermomicrobiales</taxon>
        <taxon>environmental samples</taxon>
    </lineage>
</organism>
<feature type="compositionally biased region" description="Pro residues" evidence="1">
    <location>
        <begin position="273"/>
        <end position="285"/>
    </location>
</feature>
<sequence>MLDPTPAATFAPTTEPTVIPTQTPTIKPTATATGTAISAPTVTTVPELVATAEPTTIPTLQPTSVPTVLPTDVPTIEPTVPPTRVPTARPTETPGVGTTPEPTARSTESPPSQPTAISTEAPATEAAPEPTAMPTLGATEPDDGETVTRQMSFSVSLPGVDLPDAAQLCLENADFDGCAPLVPGSVASVHPGLLIQATSTYTATFTDLPEGTYTLTIPSIGSFPGYSTRITIDREMSSVITIDIPDVPSLPGGPAIPDGLAPPDEPRDQGPPFAAPIPVNPPLPEQPGVGGIAGSLPGDGTSGNVDDGKTQPRLADHPADVTMLPSTGTGGGTRPGLIPLGALLTFAVLMLLAALRAGHRESR</sequence>
<dbReference type="AlphaFoldDB" id="A0A6J4VHB7"/>
<keyword evidence="2" id="KW-1133">Transmembrane helix</keyword>
<feature type="compositionally biased region" description="Basic and acidic residues" evidence="1">
    <location>
        <begin position="306"/>
        <end position="319"/>
    </location>
</feature>
<evidence type="ECO:0000256" key="2">
    <source>
        <dbReference type="SAM" id="Phobius"/>
    </source>
</evidence>
<keyword evidence="2" id="KW-0812">Transmembrane</keyword>
<evidence type="ECO:0000313" key="3">
    <source>
        <dbReference type="EMBL" id="CAA9577922.1"/>
    </source>
</evidence>
<feature type="compositionally biased region" description="Polar residues" evidence="1">
    <location>
        <begin position="57"/>
        <end position="66"/>
    </location>
</feature>
<feature type="compositionally biased region" description="Low complexity" evidence="1">
    <location>
        <begin position="1"/>
        <end position="17"/>
    </location>
</feature>
<protein>
    <submittedName>
        <fullName evidence="3">Uncharacterized protein</fullName>
    </submittedName>
</protein>
<feature type="region of interest" description="Disordered" evidence="1">
    <location>
        <begin position="57"/>
        <end position="148"/>
    </location>
</feature>
<keyword evidence="2" id="KW-0472">Membrane</keyword>
<feature type="region of interest" description="Disordered" evidence="1">
    <location>
        <begin position="247"/>
        <end position="320"/>
    </location>
</feature>
<proteinExistence type="predicted"/>
<feature type="compositionally biased region" description="Low complexity" evidence="1">
    <location>
        <begin position="114"/>
        <end position="135"/>
    </location>
</feature>
<accession>A0A6J4VHB7</accession>
<feature type="transmembrane region" description="Helical" evidence="2">
    <location>
        <begin position="336"/>
        <end position="355"/>
    </location>
</feature>
<name>A0A6J4VHB7_9BACT</name>
<dbReference type="EMBL" id="CADCWJ010000671">
    <property type="protein sequence ID" value="CAA9577922.1"/>
    <property type="molecule type" value="Genomic_DNA"/>
</dbReference>
<reference evidence="3" key="1">
    <citation type="submission" date="2020-02" db="EMBL/GenBank/DDBJ databases">
        <authorList>
            <person name="Meier V. D."/>
        </authorList>
    </citation>
    <scope>NUCLEOTIDE SEQUENCE</scope>
    <source>
        <strain evidence="3">AVDCRST_MAG87</strain>
    </source>
</reference>
<evidence type="ECO:0000256" key="1">
    <source>
        <dbReference type="SAM" id="MobiDB-lite"/>
    </source>
</evidence>